<feature type="region of interest" description="Disordered" evidence="8">
    <location>
        <begin position="220"/>
        <end position="341"/>
    </location>
</feature>
<evidence type="ECO:0000256" key="4">
    <source>
        <dbReference type="ARBA" id="ARBA00023015"/>
    </source>
</evidence>
<dbReference type="InterPro" id="IPR001138">
    <property type="entry name" value="Zn2Cys6_DnaBD"/>
</dbReference>
<dbReference type="SMART" id="SM00066">
    <property type="entry name" value="GAL4"/>
    <property type="match status" value="2"/>
</dbReference>
<evidence type="ECO:0000259" key="9">
    <source>
        <dbReference type="PROSITE" id="PS50048"/>
    </source>
</evidence>
<evidence type="ECO:0000313" key="10">
    <source>
        <dbReference type="EMBL" id="KAF7730676.1"/>
    </source>
</evidence>
<sequence>MPPNPPTNRKLSSPNPNRNLLVERCSSLRACEPCKRRKRLCNGQRPCTHCVDANMDCVYSVVSDHPRSVFTTTNARRLSSGSACETCRRRKTKCDGGSPCSFCASNGIECVNNSERRKRSIAAAAAAAPADHEAMDRIEDRLRRIEKLMTAFTPSPLSQSTSFSEESDKGGQVSGTAAFRKLSSPHPPPPPQIIRPHRHSVQGISVAKEQAELRSAFAAARKDKEGRYATPPNSSSNGINNNNNNNSNSSHTNNSSSNSKLPFSPPSSSPPPPPPLSPTRPGLILRQNSSQHAAGPLTSSMLNLSLSPSSSTSSTSTMLPHMQSSISSDTGLFGSSPKNNDHNDWKTIPSLMDQLSKRTFATTALDCTMHYPIYPITSSSRPMPTGTAAEATLQ</sequence>
<feature type="compositionally biased region" description="Polar residues" evidence="8">
    <location>
        <begin position="153"/>
        <end position="164"/>
    </location>
</feature>
<dbReference type="AlphaFoldDB" id="A0A8H7ETB0"/>
<comment type="caution">
    <text evidence="10">The sequence shown here is derived from an EMBL/GenBank/DDBJ whole genome shotgun (WGS) entry which is preliminary data.</text>
</comment>
<keyword evidence="11" id="KW-1185">Reference proteome</keyword>
<evidence type="ECO:0000256" key="2">
    <source>
        <dbReference type="ARBA" id="ARBA00022723"/>
    </source>
</evidence>
<keyword evidence="6" id="KW-0804">Transcription</keyword>
<evidence type="ECO:0000256" key="8">
    <source>
        <dbReference type="SAM" id="MobiDB-lite"/>
    </source>
</evidence>
<feature type="compositionally biased region" description="Low complexity" evidence="8">
    <location>
        <begin position="233"/>
        <end position="262"/>
    </location>
</feature>
<dbReference type="PANTHER" id="PTHR31313">
    <property type="entry name" value="TY1 ENHANCER ACTIVATOR"/>
    <property type="match status" value="1"/>
</dbReference>
<evidence type="ECO:0000256" key="7">
    <source>
        <dbReference type="ARBA" id="ARBA00023242"/>
    </source>
</evidence>
<dbReference type="GO" id="GO:0003677">
    <property type="term" value="F:DNA binding"/>
    <property type="evidence" value="ECO:0007669"/>
    <property type="project" value="UniProtKB-KW"/>
</dbReference>
<dbReference type="PROSITE" id="PS50048">
    <property type="entry name" value="ZN2_CY6_FUNGAL_2"/>
    <property type="match status" value="2"/>
</dbReference>
<keyword evidence="2" id="KW-0479">Metal-binding</keyword>
<feature type="region of interest" description="Disordered" evidence="8">
    <location>
        <begin position="153"/>
        <end position="173"/>
    </location>
</feature>
<feature type="compositionally biased region" description="Low complexity" evidence="8">
    <location>
        <begin position="296"/>
        <end position="320"/>
    </location>
</feature>
<dbReference type="GO" id="GO:0008270">
    <property type="term" value="F:zinc ion binding"/>
    <property type="evidence" value="ECO:0007669"/>
    <property type="project" value="InterPro"/>
</dbReference>
<evidence type="ECO:0000256" key="3">
    <source>
        <dbReference type="ARBA" id="ARBA00022833"/>
    </source>
</evidence>
<keyword evidence="5" id="KW-0238">DNA-binding</keyword>
<gene>
    <name evidence="10" type="ORF">EC973_001625</name>
</gene>
<comment type="subcellular location">
    <subcellularLocation>
        <location evidence="1">Nucleus</location>
    </subcellularLocation>
</comment>
<evidence type="ECO:0000256" key="5">
    <source>
        <dbReference type="ARBA" id="ARBA00023125"/>
    </source>
</evidence>
<dbReference type="InterPro" id="IPR036864">
    <property type="entry name" value="Zn2-C6_fun-type_DNA-bd_sf"/>
</dbReference>
<dbReference type="CDD" id="cd00067">
    <property type="entry name" value="GAL4"/>
    <property type="match status" value="2"/>
</dbReference>
<feature type="domain" description="Zn(2)-C6 fungal-type" evidence="9">
    <location>
        <begin position="83"/>
        <end position="112"/>
    </location>
</feature>
<dbReference type="PANTHER" id="PTHR31313:SF81">
    <property type="entry name" value="TY1 ENHANCER ACTIVATOR"/>
    <property type="match status" value="1"/>
</dbReference>
<accession>A0A8H7ETB0</accession>
<proteinExistence type="predicted"/>
<dbReference type="GO" id="GO:0000981">
    <property type="term" value="F:DNA-binding transcription factor activity, RNA polymerase II-specific"/>
    <property type="evidence" value="ECO:0007669"/>
    <property type="project" value="InterPro"/>
</dbReference>
<organism evidence="10 11">
    <name type="scientific">Apophysomyces ossiformis</name>
    <dbReference type="NCBI Taxonomy" id="679940"/>
    <lineage>
        <taxon>Eukaryota</taxon>
        <taxon>Fungi</taxon>
        <taxon>Fungi incertae sedis</taxon>
        <taxon>Mucoromycota</taxon>
        <taxon>Mucoromycotina</taxon>
        <taxon>Mucoromycetes</taxon>
        <taxon>Mucorales</taxon>
        <taxon>Mucorineae</taxon>
        <taxon>Mucoraceae</taxon>
        <taxon>Apophysomyces</taxon>
    </lineage>
</organism>
<dbReference type="GO" id="GO:0005634">
    <property type="term" value="C:nucleus"/>
    <property type="evidence" value="ECO:0007669"/>
    <property type="project" value="UniProtKB-SubCell"/>
</dbReference>
<name>A0A8H7ETB0_9FUNG</name>
<dbReference type="Pfam" id="PF00172">
    <property type="entry name" value="Zn_clus"/>
    <property type="match status" value="2"/>
</dbReference>
<dbReference type="PROSITE" id="PS00463">
    <property type="entry name" value="ZN2_CY6_FUNGAL_1"/>
    <property type="match status" value="1"/>
</dbReference>
<feature type="compositionally biased region" description="Pro residues" evidence="8">
    <location>
        <begin position="263"/>
        <end position="278"/>
    </location>
</feature>
<evidence type="ECO:0000256" key="1">
    <source>
        <dbReference type="ARBA" id="ARBA00004123"/>
    </source>
</evidence>
<evidence type="ECO:0000256" key="6">
    <source>
        <dbReference type="ARBA" id="ARBA00023163"/>
    </source>
</evidence>
<dbReference type="InterPro" id="IPR051615">
    <property type="entry name" value="Transcr_Regulatory_Elem"/>
</dbReference>
<feature type="domain" description="Zn(2)-C6 fungal-type" evidence="9">
    <location>
        <begin position="30"/>
        <end position="59"/>
    </location>
</feature>
<keyword evidence="3" id="KW-0862">Zinc</keyword>
<protein>
    <recommendedName>
        <fullName evidence="9">Zn(2)-C6 fungal-type domain-containing protein</fullName>
    </recommendedName>
</protein>
<evidence type="ECO:0000313" key="11">
    <source>
        <dbReference type="Proteomes" id="UP000605846"/>
    </source>
</evidence>
<dbReference type="SUPFAM" id="SSF57701">
    <property type="entry name" value="Zn2/Cys6 DNA-binding domain"/>
    <property type="match status" value="2"/>
</dbReference>
<keyword evidence="7" id="KW-0539">Nucleus</keyword>
<keyword evidence="4" id="KW-0805">Transcription regulation</keyword>
<reference evidence="10" key="1">
    <citation type="submission" date="2020-01" db="EMBL/GenBank/DDBJ databases">
        <title>Genome Sequencing of Three Apophysomyces-Like Fungal Strains Confirms a Novel Fungal Genus in the Mucoromycota with divergent Burkholderia-like Endosymbiotic Bacteria.</title>
        <authorList>
            <person name="Stajich J.E."/>
            <person name="Macias A.M."/>
            <person name="Carter-House D."/>
            <person name="Lovett B."/>
            <person name="Kasson L.R."/>
            <person name="Berry K."/>
            <person name="Grigoriev I."/>
            <person name="Chang Y."/>
            <person name="Spatafora J."/>
            <person name="Kasson M.T."/>
        </authorList>
    </citation>
    <scope>NUCLEOTIDE SEQUENCE</scope>
    <source>
        <strain evidence="10">NRRL A-21654</strain>
    </source>
</reference>
<dbReference type="Gene3D" id="4.10.240.10">
    <property type="entry name" value="Zn(2)-C6 fungal-type DNA-binding domain"/>
    <property type="match status" value="2"/>
</dbReference>
<dbReference type="EMBL" id="JABAYA010000014">
    <property type="protein sequence ID" value="KAF7730676.1"/>
    <property type="molecule type" value="Genomic_DNA"/>
</dbReference>
<dbReference type="Proteomes" id="UP000605846">
    <property type="component" value="Unassembled WGS sequence"/>
</dbReference>
<dbReference type="OrthoDB" id="2123952at2759"/>